<dbReference type="EMBL" id="JASPKY010000299">
    <property type="protein sequence ID" value="KAK9709986.1"/>
    <property type="molecule type" value="Genomic_DNA"/>
</dbReference>
<gene>
    <name evidence="2" type="ORF">QE152_g26246</name>
</gene>
<comment type="caution">
    <text evidence="2">The sequence shown here is derived from an EMBL/GenBank/DDBJ whole genome shotgun (WGS) entry which is preliminary data.</text>
</comment>
<keyword evidence="3" id="KW-1185">Reference proteome</keyword>
<reference evidence="2 3" key="1">
    <citation type="journal article" date="2024" name="BMC Genomics">
        <title>De novo assembly and annotation of Popillia japonica's genome with initial clues to its potential as an invasive pest.</title>
        <authorList>
            <person name="Cucini C."/>
            <person name="Boschi S."/>
            <person name="Funari R."/>
            <person name="Cardaioli E."/>
            <person name="Iannotti N."/>
            <person name="Marturano G."/>
            <person name="Paoli F."/>
            <person name="Bruttini M."/>
            <person name="Carapelli A."/>
            <person name="Frati F."/>
            <person name="Nardi F."/>
        </authorList>
    </citation>
    <scope>NUCLEOTIDE SEQUENCE [LARGE SCALE GENOMIC DNA]</scope>
    <source>
        <strain evidence="2">DMR45628</strain>
    </source>
</reference>
<accession>A0AAW1JYZ5</accession>
<evidence type="ECO:0000313" key="3">
    <source>
        <dbReference type="Proteomes" id="UP001458880"/>
    </source>
</evidence>
<protein>
    <submittedName>
        <fullName evidence="2">Uncharacterized protein</fullName>
    </submittedName>
</protein>
<name>A0AAW1JYZ5_POPJA</name>
<dbReference type="AlphaFoldDB" id="A0AAW1JYZ5"/>
<feature type="compositionally biased region" description="Polar residues" evidence="1">
    <location>
        <begin position="92"/>
        <end position="103"/>
    </location>
</feature>
<proteinExistence type="predicted"/>
<sequence>MHLPQENAKGDSDAEENLLHTIPKNVTSLRTARTFAHLANHDFAEPHTNNDFDSDDSTADPSYDQDGITTLGTHSEYESSNEDNGEAEALNDSVNIHTNWSKI</sequence>
<evidence type="ECO:0000256" key="1">
    <source>
        <dbReference type="SAM" id="MobiDB-lite"/>
    </source>
</evidence>
<evidence type="ECO:0000313" key="2">
    <source>
        <dbReference type="EMBL" id="KAK9709986.1"/>
    </source>
</evidence>
<feature type="region of interest" description="Disordered" evidence="1">
    <location>
        <begin position="42"/>
        <end position="103"/>
    </location>
</feature>
<dbReference type="Proteomes" id="UP001458880">
    <property type="component" value="Unassembled WGS sequence"/>
</dbReference>
<organism evidence="2 3">
    <name type="scientific">Popillia japonica</name>
    <name type="common">Japanese beetle</name>
    <dbReference type="NCBI Taxonomy" id="7064"/>
    <lineage>
        <taxon>Eukaryota</taxon>
        <taxon>Metazoa</taxon>
        <taxon>Ecdysozoa</taxon>
        <taxon>Arthropoda</taxon>
        <taxon>Hexapoda</taxon>
        <taxon>Insecta</taxon>
        <taxon>Pterygota</taxon>
        <taxon>Neoptera</taxon>
        <taxon>Endopterygota</taxon>
        <taxon>Coleoptera</taxon>
        <taxon>Polyphaga</taxon>
        <taxon>Scarabaeiformia</taxon>
        <taxon>Scarabaeidae</taxon>
        <taxon>Rutelinae</taxon>
        <taxon>Popillia</taxon>
    </lineage>
</organism>